<dbReference type="Pfam" id="PF11191">
    <property type="entry name" value="DUF2782"/>
    <property type="match status" value="1"/>
</dbReference>
<gene>
    <name evidence="2" type="ORF">SAMN05660443_2612</name>
</gene>
<sequence>MKKMMLLLLLACLSWAGASSLWASDPDESEIIIREEEDKTIEEFWVDGKLEAIKITPRVGQPYYLVDPEGRALDDQERGSMRLPSWKIFQW</sequence>
<dbReference type="EMBL" id="FOLH01000005">
    <property type="protein sequence ID" value="SFC42103.1"/>
    <property type="molecule type" value="Genomic_DNA"/>
</dbReference>
<name>A0A1I1J854_9GAMM</name>
<feature type="signal peptide" evidence="1">
    <location>
        <begin position="1"/>
        <end position="23"/>
    </location>
</feature>
<dbReference type="STRING" id="1122252.SAMN05660443_2612"/>
<reference evidence="2 3" key="1">
    <citation type="submission" date="2016-10" db="EMBL/GenBank/DDBJ databases">
        <authorList>
            <person name="de Groot N.N."/>
        </authorList>
    </citation>
    <scope>NUCLEOTIDE SEQUENCE [LARGE SCALE GENOMIC DNA]</scope>
    <source>
        <strain evidence="2 3">DSM 18438</strain>
    </source>
</reference>
<feature type="chain" id="PRO_5011532043" description="DUF2782 domain-containing protein" evidence="1">
    <location>
        <begin position="24"/>
        <end position="91"/>
    </location>
</feature>
<evidence type="ECO:0000313" key="2">
    <source>
        <dbReference type="EMBL" id="SFC42103.1"/>
    </source>
</evidence>
<evidence type="ECO:0000256" key="1">
    <source>
        <dbReference type="SAM" id="SignalP"/>
    </source>
</evidence>
<evidence type="ECO:0008006" key="4">
    <source>
        <dbReference type="Google" id="ProtNLM"/>
    </source>
</evidence>
<dbReference type="InterPro" id="IPR021357">
    <property type="entry name" value="DUF2782"/>
</dbReference>
<evidence type="ECO:0000313" key="3">
    <source>
        <dbReference type="Proteomes" id="UP000199058"/>
    </source>
</evidence>
<keyword evidence="3" id="KW-1185">Reference proteome</keyword>
<protein>
    <recommendedName>
        <fullName evidence="4">DUF2782 domain-containing protein</fullName>
    </recommendedName>
</protein>
<proteinExistence type="predicted"/>
<organism evidence="2 3">
    <name type="scientific">Marinospirillum celere</name>
    <dbReference type="NCBI Taxonomy" id="1122252"/>
    <lineage>
        <taxon>Bacteria</taxon>
        <taxon>Pseudomonadati</taxon>
        <taxon>Pseudomonadota</taxon>
        <taxon>Gammaproteobacteria</taxon>
        <taxon>Oceanospirillales</taxon>
        <taxon>Oceanospirillaceae</taxon>
        <taxon>Marinospirillum</taxon>
    </lineage>
</organism>
<keyword evidence="1" id="KW-0732">Signal</keyword>
<accession>A0A1I1J854</accession>
<dbReference type="AlphaFoldDB" id="A0A1I1J854"/>
<dbReference type="Gene3D" id="2.20.130.30">
    <property type="entry name" value="Protein of unknown function DUF2782"/>
    <property type="match status" value="1"/>
</dbReference>
<dbReference type="Proteomes" id="UP000199058">
    <property type="component" value="Unassembled WGS sequence"/>
</dbReference>